<comment type="caution">
    <text evidence="1">The sequence shown here is derived from an EMBL/GenBank/DDBJ whole genome shotgun (WGS) entry which is preliminary data.</text>
</comment>
<evidence type="ECO:0000313" key="1">
    <source>
        <dbReference type="EMBL" id="VVV00218.1"/>
    </source>
</evidence>
<organism evidence="1 2">
    <name type="scientific">Mesonia oceanica</name>
    <dbReference type="NCBI Taxonomy" id="2687242"/>
    <lineage>
        <taxon>Bacteria</taxon>
        <taxon>Pseudomonadati</taxon>
        <taxon>Bacteroidota</taxon>
        <taxon>Flavobacteriia</taxon>
        <taxon>Flavobacteriales</taxon>
        <taxon>Flavobacteriaceae</taxon>
        <taxon>Mesonia</taxon>
    </lineage>
</organism>
<dbReference type="EMBL" id="CABVMM010000005">
    <property type="protein sequence ID" value="VVV00218.1"/>
    <property type="molecule type" value="Genomic_DNA"/>
</dbReference>
<dbReference type="Proteomes" id="UP000356253">
    <property type="component" value="Unassembled WGS sequence"/>
</dbReference>
<protein>
    <submittedName>
        <fullName evidence="1">Ycf48-like protein</fullName>
    </submittedName>
</protein>
<accession>A0AC61Y8I3</accession>
<proteinExistence type="predicted"/>
<keyword evidence="2" id="KW-1185">Reference proteome</keyword>
<gene>
    <name evidence="1" type="primary">hcf136</name>
    <name evidence="1" type="ORF">FVB9532_01483</name>
</gene>
<sequence>MKLIWGFIFLFVFASCVNVAKQENAMHEFGSVAVEDIFTKEISIRALKVNPSHIFYAGSNGKFGYLNTADHSVAFMGRIGEQNTSTEFRAIGSTDECDFILSAGTPALLYKVNYFGKRKLVYREEGEKVFYDAMTFWNATDGIAIGDPTDECMSVIITRDGGETWQKVSCDNLPKALKGEAAFAASNSNISVVGEHAWFISGGEKSRIYKSKNKGKTWKVYDLPITSGKSTSGAYSVDFFDQNLGVIVGGDYTNPENNFNNKIVTTDGGETWSVVAKSKNPGYRSCVKFVPNTGGKEIIAVGYKGISYSSDYGKTWKKLSDESFYTIAFINEFVAYAAGKNRISKLTFMENTGE</sequence>
<evidence type="ECO:0000313" key="2">
    <source>
        <dbReference type="Proteomes" id="UP000356253"/>
    </source>
</evidence>
<reference evidence="1" key="1">
    <citation type="submission" date="2019-09" db="EMBL/GenBank/DDBJ databases">
        <authorList>
            <person name="Rodrigo-Torres L."/>
            <person name="Arahal R. D."/>
            <person name="Lucena T."/>
        </authorList>
    </citation>
    <scope>NUCLEOTIDE SEQUENCE</scope>
    <source>
        <strain evidence="1">ISS653</strain>
    </source>
</reference>
<name>A0AC61Y8I3_9FLAO</name>